<name>A0ACC2B692_DIPCM</name>
<evidence type="ECO:0000313" key="1">
    <source>
        <dbReference type="EMBL" id="KAJ7525288.1"/>
    </source>
</evidence>
<dbReference type="EMBL" id="CM055108">
    <property type="protein sequence ID" value="KAJ7525288.1"/>
    <property type="molecule type" value="Genomic_DNA"/>
</dbReference>
<proteinExistence type="predicted"/>
<evidence type="ECO:0000313" key="2">
    <source>
        <dbReference type="Proteomes" id="UP001162992"/>
    </source>
</evidence>
<reference evidence="2" key="1">
    <citation type="journal article" date="2024" name="Proc. Natl. Acad. Sci. U.S.A.">
        <title>Extraordinary preservation of gene collinearity over three hundred million years revealed in homosporous lycophytes.</title>
        <authorList>
            <person name="Li C."/>
            <person name="Wickell D."/>
            <person name="Kuo L.Y."/>
            <person name="Chen X."/>
            <person name="Nie B."/>
            <person name="Liao X."/>
            <person name="Peng D."/>
            <person name="Ji J."/>
            <person name="Jenkins J."/>
            <person name="Williams M."/>
            <person name="Shu S."/>
            <person name="Plott C."/>
            <person name="Barry K."/>
            <person name="Rajasekar S."/>
            <person name="Grimwood J."/>
            <person name="Han X."/>
            <person name="Sun S."/>
            <person name="Hou Z."/>
            <person name="He W."/>
            <person name="Dai G."/>
            <person name="Sun C."/>
            <person name="Schmutz J."/>
            <person name="Leebens-Mack J.H."/>
            <person name="Li F.W."/>
            <person name="Wang L."/>
        </authorList>
    </citation>
    <scope>NUCLEOTIDE SEQUENCE [LARGE SCALE GENOMIC DNA]</scope>
    <source>
        <strain evidence="2">cv. PW_Plant_1</strain>
    </source>
</reference>
<protein>
    <submittedName>
        <fullName evidence="1">Uncharacterized protein</fullName>
    </submittedName>
</protein>
<dbReference type="Proteomes" id="UP001162992">
    <property type="component" value="Chromosome 17"/>
</dbReference>
<organism evidence="1 2">
    <name type="scientific">Diphasiastrum complanatum</name>
    <name type="common">Issler's clubmoss</name>
    <name type="synonym">Lycopodium complanatum</name>
    <dbReference type="NCBI Taxonomy" id="34168"/>
    <lineage>
        <taxon>Eukaryota</taxon>
        <taxon>Viridiplantae</taxon>
        <taxon>Streptophyta</taxon>
        <taxon>Embryophyta</taxon>
        <taxon>Tracheophyta</taxon>
        <taxon>Lycopodiopsida</taxon>
        <taxon>Lycopodiales</taxon>
        <taxon>Lycopodiaceae</taxon>
        <taxon>Lycopodioideae</taxon>
        <taxon>Diphasiastrum</taxon>
    </lineage>
</organism>
<sequence>MTEIKNWLLKVEEGEEGLDGRPSVGPTYRSYYAKDGFSKCPEGIHTCWDIFSHSVKKFPGNKFLGRREILNGKAGRYIWQTYKEVYDQVLQIGSAMRAVGMEPRDRCGVYGANCPEWMMTLEACNGHSIYCVPLYDTLGENAVEFIIGHAEVSIAFVQEAKLPAILKCLPKCAPILKTVVSFGAISNEQKVQAETVGVTAYSWEDFLELGRKHSMDPTPPKEEDICTIMYTSGTTGDPKGVLLTNQNIVNCIAGVDHLLSSFGEVMDDKDVYLSFLPLAHIFDRAVEEFFIYKGSSIGFWQGDVKLLVDDIAELKPTLFAGVPRVFERVYSGIQTKTAQAGGLKKAIFDFGYKHKLQWLKRGCKQDKASPLFDMLVFNKVKQGLGGRVRVVLSGAAPLAQHVEEFLRVVTCAYVVQGYGLTETCAASFITIPDVMTMQGTVGPPMPNIEVRLESVPELNYDARGKVARGEICIRGKTVFVGYHKRKDLTEEVLVDNWFHTGDIGEWQADGALKIIDRKKNIFKLSQGEYVAVENLENIYGLCSAIDSIWVYGNSFESVLVAVVVPNTDVLLRWARDDGEAGDFETLCESPKAKEFIIKELNIVAKKNGLKGFEYIKGVHLEPRQFDVERDLLTPTFKKKRSQLLKYYKGVIDDLYQSVRKP</sequence>
<keyword evidence="2" id="KW-1185">Reference proteome</keyword>
<gene>
    <name evidence="1" type="ORF">O6H91_17G044000</name>
</gene>
<accession>A0ACC2B692</accession>
<comment type="caution">
    <text evidence="1">The sequence shown here is derived from an EMBL/GenBank/DDBJ whole genome shotgun (WGS) entry which is preliminary data.</text>
</comment>